<sequence>MRFQKVSQQNLRRKNKRQASSSSNEKELTCSDSTIVGSDSESEKSENAFTLVEEKQTSDKGAQKRGWPQPTDDGYRPITGPTISENDTQPSPAAQPTLTPTQRRQFRQNLRRLRLRINWQMPGPTLN</sequence>
<keyword evidence="3" id="KW-1185">Reference proteome</keyword>
<protein>
    <submittedName>
        <fullName evidence="2">Uncharacterized protein</fullName>
    </submittedName>
</protein>
<accession>A0A4C1XT43</accession>
<feature type="compositionally biased region" description="Polar residues" evidence="1">
    <location>
        <begin position="30"/>
        <end position="39"/>
    </location>
</feature>
<comment type="caution">
    <text evidence="2">The sequence shown here is derived from an EMBL/GenBank/DDBJ whole genome shotgun (WGS) entry which is preliminary data.</text>
</comment>
<organism evidence="2 3">
    <name type="scientific">Eumeta variegata</name>
    <name type="common">Bagworm moth</name>
    <name type="synonym">Eumeta japonica</name>
    <dbReference type="NCBI Taxonomy" id="151549"/>
    <lineage>
        <taxon>Eukaryota</taxon>
        <taxon>Metazoa</taxon>
        <taxon>Ecdysozoa</taxon>
        <taxon>Arthropoda</taxon>
        <taxon>Hexapoda</taxon>
        <taxon>Insecta</taxon>
        <taxon>Pterygota</taxon>
        <taxon>Neoptera</taxon>
        <taxon>Endopterygota</taxon>
        <taxon>Lepidoptera</taxon>
        <taxon>Glossata</taxon>
        <taxon>Ditrysia</taxon>
        <taxon>Tineoidea</taxon>
        <taxon>Psychidae</taxon>
        <taxon>Oiketicinae</taxon>
        <taxon>Eumeta</taxon>
    </lineage>
</organism>
<dbReference type="Proteomes" id="UP000299102">
    <property type="component" value="Unassembled WGS sequence"/>
</dbReference>
<feature type="compositionally biased region" description="Basic and acidic residues" evidence="1">
    <location>
        <begin position="41"/>
        <end position="62"/>
    </location>
</feature>
<feature type="region of interest" description="Disordered" evidence="1">
    <location>
        <begin position="1"/>
        <end position="104"/>
    </location>
</feature>
<dbReference type="AlphaFoldDB" id="A0A4C1XT43"/>
<dbReference type="EMBL" id="BGZK01000926">
    <property type="protein sequence ID" value="GBP65359.1"/>
    <property type="molecule type" value="Genomic_DNA"/>
</dbReference>
<name>A0A4C1XT43_EUMVA</name>
<evidence type="ECO:0000313" key="2">
    <source>
        <dbReference type="EMBL" id="GBP65359.1"/>
    </source>
</evidence>
<reference evidence="2 3" key="1">
    <citation type="journal article" date="2019" name="Commun. Biol.">
        <title>The bagworm genome reveals a unique fibroin gene that provides high tensile strength.</title>
        <authorList>
            <person name="Kono N."/>
            <person name="Nakamura H."/>
            <person name="Ohtoshi R."/>
            <person name="Tomita M."/>
            <person name="Numata K."/>
            <person name="Arakawa K."/>
        </authorList>
    </citation>
    <scope>NUCLEOTIDE SEQUENCE [LARGE SCALE GENOMIC DNA]</scope>
</reference>
<evidence type="ECO:0000313" key="3">
    <source>
        <dbReference type="Proteomes" id="UP000299102"/>
    </source>
</evidence>
<evidence type="ECO:0000256" key="1">
    <source>
        <dbReference type="SAM" id="MobiDB-lite"/>
    </source>
</evidence>
<feature type="compositionally biased region" description="Polar residues" evidence="1">
    <location>
        <begin position="81"/>
        <end position="101"/>
    </location>
</feature>
<proteinExistence type="predicted"/>
<gene>
    <name evidence="2" type="ORF">EVAR_52133_1</name>
</gene>
<feature type="compositionally biased region" description="Polar residues" evidence="1">
    <location>
        <begin position="1"/>
        <end position="10"/>
    </location>
</feature>